<name>A0ABQ9HIL8_9NEOP</name>
<evidence type="ECO:0000313" key="1">
    <source>
        <dbReference type="EMBL" id="KAJ8884178.1"/>
    </source>
</evidence>
<dbReference type="Proteomes" id="UP001159363">
    <property type="component" value="Chromosome 4"/>
</dbReference>
<proteinExistence type="predicted"/>
<sequence length="65" mass="7404">MSYVASISQEDILCFFTTENLFVLVTNLFTRWCEVYILLSACIQHIAAILKTVFHPLGLPQNTPK</sequence>
<comment type="caution">
    <text evidence="1">The sequence shown here is derived from an EMBL/GenBank/DDBJ whole genome shotgun (WGS) entry which is preliminary data.</text>
</comment>
<reference evidence="1 2" key="1">
    <citation type="submission" date="2023-02" db="EMBL/GenBank/DDBJ databases">
        <title>LHISI_Scaffold_Assembly.</title>
        <authorList>
            <person name="Stuart O.P."/>
            <person name="Cleave R."/>
            <person name="Magrath M.J.L."/>
            <person name="Mikheyev A.S."/>
        </authorList>
    </citation>
    <scope>NUCLEOTIDE SEQUENCE [LARGE SCALE GENOMIC DNA]</scope>
    <source>
        <strain evidence="1">Daus_M_001</strain>
        <tissue evidence="1">Leg muscle</tissue>
    </source>
</reference>
<organism evidence="1 2">
    <name type="scientific">Dryococelus australis</name>
    <dbReference type="NCBI Taxonomy" id="614101"/>
    <lineage>
        <taxon>Eukaryota</taxon>
        <taxon>Metazoa</taxon>
        <taxon>Ecdysozoa</taxon>
        <taxon>Arthropoda</taxon>
        <taxon>Hexapoda</taxon>
        <taxon>Insecta</taxon>
        <taxon>Pterygota</taxon>
        <taxon>Neoptera</taxon>
        <taxon>Polyneoptera</taxon>
        <taxon>Phasmatodea</taxon>
        <taxon>Verophasmatodea</taxon>
        <taxon>Anareolatae</taxon>
        <taxon>Phasmatidae</taxon>
        <taxon>Eurycanthinae</taxon>
        <taxon>Dryococelus</taxon>
    </lineage>
</organism>
<keyword evidence="2" id="KW-1185">Reference proteome</keyword>
<accession>A0ABQ9HIL8</accession>
<gene>
    <name evidence="1" type="ORF">PR048_016035</name>
</gene>
<protein>
    <submittedName>
        <fullName evidence="1">Uncharacterized protein</fullName>
    </submittedName>
</protein>
<evidence type="ECO:0000313" key="2">
    <source>
        <dbReference type="Proteomes" id="UP001159363"/>
    </source>
</evidence>
<dbReference type="EMBL" id="JARBHB010000005">
    <property type="protein sequence ID" value="KAJ8884178.1"/>
    <property type="molecule type" value="Genomic_DNA"/>
</dbReference>